<dbReference type="SUPFAM" id="SSF46785">
    <property type="entry name" value="Winged helix' DNA-binding domain"/>
    <property type="match status" value="1"/>
</dbReference>
<dbReference type="GO" id="GO:0003700">
    <property type="term" value="F:DNA-binding transcription factor activity"/>
    <property type="evidence" value="ECO:0007669"/>
    <property type="project" value="InterPro"/>
</dbReference>
<dbReference type="PANTHER" id="PTHR33164:SF57">
    <property type="entry name" value="MARR-FAMILY TRANSCRIPTIONAL REGULATOR"/>
    <property type="match status" value="1"/>
</dbReference>
<keyword evidence="3" id="KW-1185">Reference proteome</keyword>
<dbReference type="EMBL" id="LR584267">
    <property type="protein sequence ID" value="VHO00405.1"/>
    <property type="molecule type" value="Genomic_DNA"/>
</dbReference>
<dbReference type="GO" id="GO:0006950">
    <property type="term" value="P:response to stress"/>
    <property type="evidence" value="ECO:0007669"/>
    <property type="project" value="TreeGrafter"/>
</dbReference>
<dbReference type="InterPro" id="IPR039422">
    <property type="entry name" value="MarR/SlyA-like"/>
</dbReference>
<dbReference type="PROSITE" id="PS50995">
    <property type="entry name" value="HTH_MARR_2"/>
    <property type="match status" value="1"/>
</dbReference>
<proteinExistence type="predicted"/>
<feature type="domain" description="HTH marR-type" evidence="1">
    <location>
        <begin position="27"/>
        <end position="189"/>
    </location>
</feature>
<dbReference type="InterPro" id="IPR036388">
    <property type="entry name" value="WH-like_DNA-bd_sf"/>
</dbReference>
<dbReference type="Proteomes" id="UP000324288">
    <property type="component" value="Chromosome"/>
</dbReference>
<dbReference type="PANTHER" id="PTHR33164">
    <property type="entry name" value="TRANSCRIPTIONAL REGULATOR, MARR FAMILY"/>
    <property type="match status" value="1"/>
</dbReference>
<accession>A0A5E3ZWZ1</accession>
<protein>
    <submittedName>
        <fullName evidence="2">Transcriptional activatory protein BadR</fullName>
    </submittedName>
</protein>
<dbReference type="SMART" id="SM00347">
    <property type="entry name" value="HTH_MARR"/>
    <property type="match status" value="1"/>
</dbReference>
<gene>
    <name evidence="2" type="primary">badR</name>
    <name evidence="2" type="ORF">LC603019_00725</name>
</gene>
<dbReference type="InterPro" id="IPR000835">
    <property type="entry name" value="HTH_MarR-typ"/>
</dbReference>
<dbReference type="Gene3D" id="1.10.10.10">
    <property type="entry name" value="Winged helix-like DNA-binding domain superfamily/Winged helix DNA-binding domain"/>
    <property type="match status" value="1"/>
</dbReference>
<dbReference type="AlphaFoldDB" id="A0A5E3ZWZ1"/>
<dbReference type="InterPro" id="IPR036390">
    <property type="entry name" value="WH_DNA-bd_sf"/>
</dbReference>
<evidence type="ECO:0000313" key="2">
    <source>
        <dbReference type="EMBL" id="VHO00405.1"/>
    </source>
</evidence>
<sequence length="199" mass="22342">MPTICIHSEYKFIVECVSETPENRQPIANLAAEIARLNRTYRRVAIAIGSSSGLSHTEFGILWHLKLEEDFYTRAQEKGTIAGPHSEDCPNGHPIGTKGGIRINDIATILHLSQSVISRQVASMEERGLTSRTPDPQDARATFITLSDKGRTTLKEVIEQHSVFTKEALETWSDDDIEHVTHILERLSADMRKKLRDNP</sequence>
<dbReference type="PRINTS" id="PR00598">
    <property type="entry name" value="HTHMARR"/>
</dbReference>
<organism evidence="2 3">
    <name type="scientific">Lawsonella clevelandensis</name>
    <dbReference type="NCBI Taxonomy" id="1528099"/>
    <lineage>
        <taxon>Bacteria</taxon>
        <taxon>Bacillati</taxon>
        <taxon>Actinomycetota</taxon>
        <taxon>Actinomycetes</taxon>
        <taxon>Mycobacteriales</taxon>
        <taxon>Lawsonellaceae</taxon>
        <taxon>Lawsonella</taxon>
    </lineage>
</organism>
<name>A0A5E3ZWZ1_9ACTN</name>
<dbReference type="Pfam" id="PF01047">
    <property type="entry name" value="MarR"/>
    <property type="match status" value="1"/>
</dbReference>
<evidence type="ECO:0000259" key="1">
    <source>
        <dbReference type="PROSITE" id="PS50995"/>
    </source>
</evidence>
<reference evidence="2 3" key="1">
    <citation type="submission" date="2019-04" db="EMBL/GenBank/DDBJ databases">
        <authorList>
            <person name="Seth-Smith MB H."/>
            <person name="Seth-Smith H."/>
        </authorList>
    </citation>
    <scope>NUCLEOTIDE SEQUENCE [LARGE SCALE GENOMIC DNA]</scope>
    <source>
        <strain evidence="2">USB-603019</strain>
    </source>
</reference>
<evidence type="ECO:0000313" key="3">
    <source>
        <dbReference type="Proteomes" id="UP000324288"/>
    </source>
</evidence>